<keyword evidence="2" id="KW-1185">Reference proteome</keyword>
<feature type="non-terminal residue" evidence="1">
    <location>
        <position position="1"/>
    </location>
</feature>
<comment type="caution">
    <text evidence="1">The sequence shown here is derived from an EMBL/GenBank/DDBJ whole genome shotgun (WGS) entry which is preliminary data.</text>
</comment>
<dbReference type="Proteomes" id="UP001266305">
    <property type="component" value="Unassembled WGS sequence"/>
</dbReference>
<feature type="non-terminal residue" evidence="1">
    <location>
        <position position="58"/>
    </location>
</feature>
<gene>
    <name evidence="1" type="ORF">P7K49_018155</name>
</gene>
<dbReference type="EMBL" id="JASSZA010000008">
    <property type="protein sequence ID" value="KAK2104299.1"/>
    <property type="molecule type" value="Genomic_DNA"/>
</dbReference>
<evidence type="ECO:0000313" key="2">
    <source>
        <dbReference type="Proteomes" id="UP001266305"/>
    </source>
</evidence>
<proteinExistence type="predicted"/>
<name>A0ABQ9V4K9_SAGOE</name>
<protein>
    <submittedName>
        <fullName evidence="1">Uncharacterized protein</fullName>
    </submittedName>
</protein>
<sequence length="58" mass="6517">KTVNPITMSLSSRALNVSITHHDMSFFQQARMDGLVYMRHTQQPQPALQGIPIPVVVK</sequence>
<accession>A0ABQ9V4K9</accession>
<reference evidence="1 2" key="1">
    <citation type="submission" date="2023-05" db="EMBL/GenBank/DDBJ databases">
        <title>B98-5 Cell Line De Novo Hybrid Assembly: An Optical Mapping Approach.</title>
        <authorList>
            <person name="Kananen K."/>
            <person name="Auerbach J.A."/>
            <person name="Kautto E."/>
            <person name="Blachly J.S."/>
        </authorList>
    </citation>
    <scope>NUCLEOTIDE SEQUENCE [LARGE SCALE GENOMIC DNA]</scope>
    <source>
        <strain evidence="1">B95-8</strain>
        <tissue evidence="1">Cell line</tissue>
    </source>
</reference>
<organism evidence="1 2">
    <name type="scientific">Saguinus oedipus</name>
    <name type="common">Cotton-top tamarin</name>
    <name type="synonym">Oedipomidas oedipus</name>
    <dbReference type="NCBI Taxonomy" id="9490"/>
    <lineage>
        <taxon>Eukaryota</taxon>
        <taxon>Metazoa</taxon>
        <taxon>Chordata</taxon>
        <taxon>Craniata</taxon>
        <taxon>Vertebrata</taxon>
        <taxon>Euteleostomi</taxon>
        <taxon>Mammalia</taxon>
        <taxon>Eutheria</taxon>
        <taxon>Euarchontoglires</taxon>
        <taxon>Primates</taxon>
        <taxon>Haplorrhini</taxon>
        <taxon>Platyrrhini</taxon>
        <taxon>Cebidae</taxon>
        <taxon>Callitrichinae</taxon>
        <taxon>Saguinus</taxon>
    </lineage>
</organism>
<evidence type="ECO:0000313" key="1">
    <source>
        <dbReference type="EMBL" id="KAK2104299.1"/>
    </source>
</evidence>